<keyword evidence="2" id="KW-1185">Reference proteome</keyword>
<reference evidence="1 2" key="1">
    <citation type="journal article" date="2014" name="J. Biotechnol.">
        <title>Complete genome sequence of the actinobacterium Actinoplanes friuliensis HAG 010964, producer of the lipopeptide antibiotic friulimycin.</title>
        <authorList>
            <person name="Ruckert C."/>
            <person name="Szczepanowski R."/>
            <person name="Albersmeier A."/>
            <person name="Goesmann A."/>
            <person name="Fischer N."/>
            <person name="Steinkamper A."/>
            <person name="Puhler A."/>
            <person name="Biener R."/>
            <person name="Schwartz D."/>
            <person name="Kalinowski J."/>
        </authorList>
    </citation>
    <scope>NUCLEOTIDE SEQUENCE [LARGE SCALE GENOMIC DNA]</scope>
    <source>
        <strain evidence="1 2">DSM 7358</strain>
    </source>
</reference>
<accession>U5W4W7</accession>
<proteinExistence type="predicted"/>
<dbReference type="RefSeq" id="WP_023363576.1">
    <property type="nucleotide sequence ID" value="NC_022657.1"/>
</dbReference>
<dbReference type="PATRIC" id="fig|1246995.3.peg.4780"/>
<dbReference type="HOGENOM" id="CLU_2911997_0_0_11"/>
<dbReference type="KEGG" id="afs:AFR_23590"/>
<sequence length="61" mass="6215">MDTTLLRLAAELRKAAADAGRSDVVAKVDEVIALLAGDRVAGEGSAPKTNAIIKLLDGLGL</sequence>
<evidence type="ECO:0000313" key="1">
    <source>
        <dbReference type="EMBL" id="AGZ42986.1"/>
    </source>
</evidence>
<dbReference type="EMBL" id="CP006272">
    <property type="protein sequence ID" value="AGZ42986.1"/>
    <property type="molecule type" value="Genomic_DNA"/>
</dbReference>
<protein>
    <submittedName>
        <fullName evidence="1">Uncharacterized protein</fullName>
    </submittedName>
</protein>
<evidence type="ECO:0000313" key="2">
    <source>
        <dbReference type="Proteomes" id="UP000017746"/>
    </source>
</evidence>
<dbReference type="STRING" id="1246995.AFR_23590"/>
<gene>
    <name evidence="1" type="ORF">AFR_23590</name>
</gene>
<organism evidence="1 2">
    <name type="scientific">Actinoplanes friuliensis DSM 7358</name>
    <dbReference type="NCBI Taxonomy" id="1246995"/>
    <lineage>
        <taxon>Bacteria</taxon>
        <taxon>Bacillati</taxon>
        <taxon>Actinomycetota</taxon>
        <taxon>Actinomycetes</taxon>
        <taxon>Micromonosporales</taxon>
        <taxon>Micromonosporaceae</taxon>
        <taxon>Actinoplanes</taxon>
    </lineage>
</organism>
<dbReference type="AlphaFoldDB" id="U5W4W7"/>
<dbReference type="Proteomes" id="UP000017746">
    <property type="component" value="Chromosome"/>
</dbReference>
<name>U5W4W7_9ACTN</name>